<evidence type="ECO:0000313" key="18">
    <source>
        <dbReference type="Proteomes" id="UP001597237"/>
    </source>
</evidence>
<dbReference type="InterPro" id="IPR001264">
    <property type="entry name" value="Glyco_trans_51"/>
</dbReference>
<evidence type="ECO:0000256" key="3">
    <source>
        <dbReference type="ARBA" id="ARBA00007739"/>
    </source>
</evidence>
<dbReference type="PANTHER" id="PTHR32282">
    <property type="entry name" value="BINDING PROTEIN TRANSPEPTIDASE, PUTATIVE-RELATED"/>
    <property type="match status" value="1"/>
</dbReference>
<evidence type="ECO:0000256" key="9">
    <source>
        <dbReference type="ARBA" id="ARBA00023268"/>
    </source>
</evidence>
<dbReference type="InterPro" id="IPR029030">
    <property type="entry name" value="Caspase-like_dom_sf"/>
</dbReference>
<evidence type="ECO:0000256" key="8">
    <source>
        <dbReference type="ARBA" id="ARBA00022801"/>
    </source>
</evidence>
<keyword evidence="9" id="KW-0511">Multifunctional enzyme</keyword>
<dbReference type="SUPFAM" id="SSF53955">
    <property type="entry name" value="Lysozyme-like"/>
    <property type="match status" value="1"/>
</dbReference>
<feature type="region of interest" description="Disordered" evidence="12">
    <location>
        <begin position="952"/>
        <end position="974"/>
    </location>
</feature>
<keyword evidence="13" id="KW-1133">Transmembrane helix</keyword>
<evidence type="ECO:0000256" key="4">
    <source>
        <dbReference type="ARBA" id="ARBA00022645"/>
    </source>
</evidence>
<evidence type="ECO:0000256" key="5">
    <source>
        <dbReference type="ARBA" id="ARBA00022670"/>
    </source>
</evidence>
<dbReference type="Gene3D" id="1.10.3810.10">
    <property type="entry name" value="Biosynthetic peptidoglycan transglycosylase-like"/>
    <property type="match status" value="1"/>
</dbReference>
<dbReference type="SUPFAM" id="SSF56601">
    <property type="entry name" value="beta-lactamase/transpeptidase-like"/>
    <property type="match status" value="1"/>
</dbReference>
<comment type="catalytic activity">
    <reaction evidence="11">
        <text>[GlcNAc-(1-&gt;4)-Mur2Ac(oyl-L-Ala-gamma-D-Glu-L-Lys-D-Ala-D-Ala)](n)-di-trans,octa-cis-undecaprenyl diphosphate + beta-D-GlcNAc-(1-&gt;4)-Mur2Ac(oyl-L-Ala-gamma-D-Glu-L-Lys-D-Ala-D-Ala)-di-trans,octa-cis-undecaprenyl diphosphate = [GlcNAc-(1-&gt;4)-Mur2Ac(oyl-L-Ala-gamma-D-Glu-L-Lys-D-Ala-D-Ala)](n+1)-di-trans,octa-cis-undecaprenyl diphosphate + di-trans,octa-cis-undecaprenyl diphosphate + H(+)</text>
        <dbReference type="Rhea" id="RHEA:23708"/>
        <dbReference type="Rhea" id="RHEA-COMP:9602"/>
        <dbReference type="Rhea" id="RHEA-COMP:9603"/>
        <dbReference type="ChEBI" id="CHEBI:15378"/>
        <dbReference type="ChEBI" id="CHEBI:58405"/>
        <dbReference type="ChEBI" id="CHEBI:60033"/>
        <dbReference type="ChEBI" id="CHEBI:78435"/>
        <dbReference type="EC" id="2.4.99.28"/>
    </reaction>
</comment>
<dbReference type="InterPro" id="IPR036950">
    <property type="entry name" value="PBP_transglycosylase"/>
</dbReference>
<comment type="similarity">
    <text evidence="3">In the N-terminal section; belongs to the glycosyltransferase 51 family.</text>
</comment>
<dbReference type="InterPro" id="IPR050396">
    <property type="entry name" value="Glycosyltr_51/Transpeptidase"/>
</dbReference>
<comment type="caution">
    <text evidence="17">The sequence shown here is derived from an EMBL/GenBank/DDBJ whole genome shotgun (WGS) entry which is preliminary data.</text>
</comment>
<dbReference type="Proteomes" id="UP001597237">
    <property type="component" value="Unassembled WGS sequence"/>
</dbReference>
<proteinExistence type="inferred from homology"/>
<evidence type="ECO:0000259" key="16">
    <source>
        <dbReference type="Pfam" id="PF00912"/>
    </source>
</evidence>
<dbReference type="InterPro" id="IPR011600">
    <property type="entry name" value="Pept_C14_caspase"/>
</dbReference>
<dbReference type="Pfam" id="PF00656">
    <property type="entry name" value="Peptidase_C14"/>
    <property type="match status" value="1"/>
</dbReference>
<keyword evidence="6" id="KW-0328">Glycosyltransferase</keyword>
<keyword evidence="8" id="KW-0378">Hydrolase</keyword>
<protein>
    <recommendedName>
        <fullName evidence="10">peptidoglycan glycosyltransferase</fullName>
        <ecNumber evidence="10">2.4.99.28</ecNumber>
    </recommendedName>
</protein>
<dbReference type="Pfam" id="PF00912">
    <property type="entry name" value="Transgly"/>
    <property type="match status" value="1"/>
</dbReference>
<evidence type="ECO:0000256" key="10">
    <source>
        <dbReference type="ARBA" id="ARBA00044770"/>
    </source>
</evidence>
<dbReference type="EMBL" id="JBHUEY010000001">
    <property type="protein sequence ID" value="MFD1781984.1"/>
    <property type="molecule type" value="Genomic_DNA"/>
</dbReference>
<dbReference type="NCBIfam" id="NF047832">
    <property type="entry name" value="caspase_w_EACC1"/>
    <property type="match status" value="1"/>
</dbReference>
<keyword evidence="18" id="KW-1185">Reference proteome</keyword>
<name>A0ABW4MWA8_9CAUL</name>
<evidence type="ECO:0000259" key="15">
    <source>
        <dbReference type="Pfam" id="PF00905"/>
    </source>
</evidence>
<gene>
    <name evidence="17" type="ORF">ACFSC0_01135</name>
</gene>
<dbReference type="RefSeq" id="WP_377281184.1">
    <property type="nucleotide sequence ID" value="NZ_JBHRSI010000003.1"/>
</dbReference>
<dbReference type="Gene3D" id="3.40.710.10">
    <property type="entry name" value="DD-peptidase/beta-lactamase superfamily"/>
    <property type="match status" value="1"/>
</dbReference>
<organism evidence="17 18">
    <name type="scientific">Phenylobacterium terrae</name>
    <dbReference type="NCBI Taxonomy" id="2665495"/>
    <lineage>
        <taxon>Bacteria</taxon>
        <taxon>Pseudomonadati</taxon>
        <taxon>Pseudomonadota</taxon>
        <taxon>Alphaproteobacteria</taxon>
        <taxon>Caulobacterales</taxon>
        <taxon>Caulobacteraceae</taxon>
        <taxon>Phenylobacterium</taxon>
    </lineage>
</organism>
<feature type="domain" description="Penicillin-binding protein transpeptidase" evidence="15">
    <location>
        <begin position="652"/>
        <end position="883"/>
    </location>
</feature>
<keyword evidence="13" id="KW-0812">Transmembrane</keyword>
<dbReference type="EC" id="2.4.99.28" evidence="10"/>
<reference evidence="18" key="1">
    <citation type="journal article" date="2019" name="Int. J. Syst. Evol. Microbiol.">
        <title>The Global Catalogue of Microorganisms (GCM) 10K type strain sequencing project: providing services to taxonomists for standard genome sequencing and annotation.</title>
        <authorList>
            <consortium name="The Broad Institute Genomics Platform"/>
            <consortium name="The Broad Institute Genome Sequencing Center for Infectious Disease"/>
            <person name="Wu L."/>
            <person name="Ma J."/>
        </authorList>
    </citation>
    <scope>NUCLEOTIDE SEQUENCE [LARGE SCALE GENOMIC DNA]</scope>
    <source>
        <strain evidence="18">DFY28</strain>
    </source>
</reference>
<evidence type="ECO:0000256" key="2">
    <source>
        <dbReference type="ARBA" id="ARBA00007090"/>
    </source>
</evidence>
<sequence>MRRAIVVGASEFSDKLTFAPLQYPAKDARDVAALLRDGRFGHFQQVEQLINASVQEVRRAIERLSSEANRGDVILFYFSGHGRLGRDGSLSLVLKDTQSDLLQTTGLGAKELKDLFNQSRASQKALILDCCYSGAVGPDLFKGSVEDAVSTLAHETGTYILTASTKFQMAAESRSVGGGHLTRCLIEGIRSGAPAPPGARELTMSALASWVKNQIRTPSQQPQFWDLGSTGELVISWRDHTGDPFWADEVRRALSRHHAEKNIDDEVLDQARAELRKSPSQRAAQRVRLMDELVGGTIGAGQFNSQWQRRGPMPPPPPPPWWHALRRWLARLAERLRGWRPRAPRTRAGRIAASVAVAMLVSVTALVISLLLTLPDIAPPVQAPGQPPVHYLDRSGALIAIVGSQGVPRDLDTLPAHVPGAFIATEDRWFYSHPGFNPWSMGRALIHNMSHPEGPVRGGSTITQQLARNLFLNSEPGYWRKLQELILAIRLEAKFSKKELLELYLNRAYFGAGAYGIEAASQRYFGKTADTLTIGESALLAGLMKGPTRYSPVSAADRSALRATLVLDQMVRVGAITPEERDAAFNTPVQVNQELASLRGRYFVDWVNEEVRELVGGQTEDLVVETTLDLPLQSAAEAALRSGLEQAKAQGALVALDGEGRVRAYVGGADYLQSQFDRLAAGRRQATTAFTPFVYLTAMEQGRTPWTPVVDEPIKIGSWEPRNYAGGFGGPMTLEAALEGSVNTVAARLANEVGTGNVAATARRLGINSKIQLEAAMALGAVEVSPLEMAQAYVPFANGGYAAKPYGIERIRTASGQVLYDRNIDRPPHQAVIGTPALQYMNQMMRAVVNRGTGKAAAIEGYDLAGKTGTSTDHRDAWFIGYTGGFVTAVWLGKDDGSPMNEVTGGGAPARIWRAFMAKALPLLNAPAIPGGVIEPPAAEYDPVGDLLAPAEAATELAPASATEPQADPADAPY</sequence>
<comment type="similarity">
    <text evidence="2">In the C-terminal section; belongs to the transpeptidase family.</text>
</comment>
<feature type="domain" description="Peptidase C14 caspase" evidence="14">
    <location>
        <begin position="2"/>
        <end position="223"/>
    </location>
</feature>
<evidence type="ECO:0000256" key="1">
    <source>
        <dbReference type="ARBA" id="ARBA00004752"/>
    </source>
</evidence>
<evidence type="ECO:0000256" key="7">
    <source>
        <dbReference type="ARBA" id="ARBA00022679"/>
    </source>
</evidence>
<evidence type="ECO:0000256" key="12">
    <source>
        <dbReference type="SAM" id="MobiDB-lite"/>
    </source>
</evidence>
<evidence type="ECO:0000256" key="11">
    <source>
        <dbReference type="ARBA" id="ARBA00049902"/>
    </source>
</evidence>
<evidence type="ECO:0000256" key="13">
    <source>
        <dbReference type="SAM" id="Phobius"/>
    </source>
</evidence>
<dbReference type="InterPro" id="IPR001460">
    <property type="entry name" value="PCN-bd_Tpept"/>
</dbReference>
<feature type="compositionally biased region" description="Low complexity" evidence="12">
    <location>
        <begin position="952"/>
        <end position="965"/>
    </location>
</feature>
<dbReference type="PANTHER" id="PTHR32282:SF33">
    <property type="entry name" value="PEPTIDOGLYCAN GLYCOSYLTRANSFERASE"/>
    <property type="match status" value="1"/>
</dbReference>
<dbReference type="SUPFAM" id="SSF52129">
    <property type="entry name" value="Caspase-like"/>
    <property type="match status" value="1"/>
</dbReference>
<accession>A0ABW4MWA8</accession>
<dbReference type="NCBIfam" id="TIGR02074">
    <property type="entry name" value="PBP_1a_fam"/>
    <property type="match status" value="1"/>
</dbReference>
<keyword evidence="7" id="KW-0808">Transferase</keyword>
<dbReference type="InterPro" id="IPR023346">
    <property type="entry name" value="Lysozyme-like_dom_sf"/>
</dbReference>
<dbReference type="InterPro" id="IPR012338">
    <property type="entry name" value="Beta-lactam/transpept-like"/>
</dbReference>
<evidence type="ECO:0000313" key="17">
    <source>
        <dbReference type="EMBL" id="MFD1781984.1"/>
    </source>
</evidence>
<evidence type="ECO:0000259" key="14">
    <source>
        <dbReference type="Pfam" id="PF00656"/>
    </source>
</evidence>
<keyword evidence="5" id="KW-0645">Protease</keyword>
<dbReference type="Gene3D" id="3.40.50.1460">
    <property type="match status" value="1"/>
</dbReference>
<keyword evidence="4" id="KW-0121">Carboxypeptidase</keyword>
<comment type="pathway">
    <text evidence="1">Cell wall biogenesis; peptidoglycan biosynthesis.</text>
</comment>
<evidence type="ECO:0000256" key="6">
    <source>
        <dbReference type="ARBA" id="ARBA00022676"/>
    </source>
</evidence>
<dbReference type="Pfam" id="PF00905">
    <property type="entry name" value="Transpeptidase"/>
    <property type="match status" value="1"/>
</dbReference>
<keyword evidence="13" id="KW-0472">Membrane</keyword>
<feature type="transmembrane region" description="Helical" evidence="13">
    <location>
        <begin position="351"/>
        <end position="374"/>
    </location>
</feature>
<feature type="domain" description="Glycosyl transferase family 51" evidence="16">
    <location>
        <begin position="410"/>
        <end position="570"/>
    </location>
</feature>